<dbReference type="Pfam" id="PF05380">
    <property type="entry name" value="Peptidase_A17"/>
    <property type="match status" value="1"/>
</dbReference>
<dbReference type="AlphaFoldDB" id="A0A1B6EJW1"/>
<name>A0A1B6EJW1_9HEMI</name>
<feature type="non-terminal residue" evidence="1">
    <location>
        <position position="264"/>
    </location>
</feature>
<gene>
    <name evidence="1" type="ORF">g.2101</name>
</gene>
<dbReference type="PANTHER" id="PTHR47331">
    <property type="entry name" value="PHD-TYPE DOMAIN-CONTAINING PROTEIN"/>
    <property type="match status" value="1"/>
</dbReference>
<evidence type="ECO:0000313" key="1">
    <source>
        <dbReference type="EMBL" id="JAS38220.1"/>
    </source>
</evidence>
<evidence type="ECO:0008006" key="2">
    <source>
        <dbReference type="Google" id="ProtNLM"/>
    </source>
</evidence>
<reference evidence="1" key="1">
    <citation type="submission" date="2015-11" db="EMBL/GenBank/DDBJ databases">
        <title>De novo transcriptome assembly of four potential Pierce s Disease insect vectors from Arizona vineyards.</title>
        <authorList>
            <person name="Tassone E.E."/>
        </authorList>
    </citation>
    <scope>NUCLEOTIDE SEQUENCE</scope>
</reference>
<dbReference type="InterPro" id="IPR008042">
    <property type="entry name" value="Retrotrans_Pao"/>
</dbReference>
<dbReference type="InterPro" id="IPR043502">
    <property type="entry name" value="DNA/RNA_pol_sf"/>
</dbReference>
<dbReference type="EMBL" id="GECZ01031549">
    <property type="protein sequence ID" value="JAS38220.1"/>
    <property type="molecule type" value="Transcribed_RNA"/>
</dbReference>
<organism evidence="1">
    <name type="scientific">Cuerna arida</name>
    <dbReference type="NCBI Taxonomy" id="1464854"/>
    <lineage>
        <taxon>Eukaryota</taxon>
        <taxon>Metazoa</taxon>
        <taxon>Ecdysozoa</taxon>
        <taxon>Arthropoda</taxon>
        <taxon>Hexapoda</taxon>
        <taxon>Insecta</taxon>
        <taxon>Pterygota</taxon>
        <taxon>Neoptera</taxon>
        <taxon>Paraneoptera</taxon>
        <taxon>Hemiptera</taxon>
        <taxon>Auchenorrhyncha</taxon>
        <taxon>Membracoidea</taxon>
        <taxon>Cicadellidae</taxon>
        <taxon>Cicadellinae</taxon>
        <taxon>Proconiini</taxon>
        <taxon>Cuerna</taxon>
    </lineage>
</organism>
<dbReference type="SUPFAM" id="SSF56672">
    <property type="entry name" value="DNA/RNA polymerases"/>
    <property type="match status" value="1"/>
</dbReference>
<feature type="non-terminal residue" evidence="1">
    <location>
        <position position="1"/>
    </location>
</feature>
<accession>A0A1B6EJW1</accession>
<proteinExistence type="predicted"/>
<dbReference type="GO" id="GO:0071897">
    <property type="term" value="P:DNA biosynthetic process"/>
    <property type="evidence" value="ECO:0007669"/>
    <property type="project" value="UniProtKB-ARBA"/>
</dbReference>
<sequence>TQTFVDDIISGGESEEAALRLQKQLILLLERGGFELRKWTSNSERLLQDLPDGHRETPVFIQDISQPHFTILGLHWSPSSDTFTYNLNLPQDSKTKRQVLSVIAQIYDPCGFLSPILMWAKCFMQLLWAKGLAWDQTLSAEHLEMWNTFIVTSNIIREIKIPRALQISHSSSIELHGFADASEKGYAAVIYLRGKLNDGSIVIRQILSKTRVAPLKRLTIPRLELCATHLLAKLVHYCLSIFDKKINISSITLWCDSTITLTWL</sequence>
<protein>
    <recommendedName>
        <fullName evidence="2">Reverse transcriptase domain-containing protein</fullName>
    </recommendedName>
</protein>